<dbReference type="InterPro" id="IPR050126">
    <property type="entry name" value="Ap4A_hydrolase"/>
</dbReference>
<dbReference type="SUPFAM" id="SSF56300">
    <property type="entry name" value="Metallo-dependent phosphatases"/>
    <property type="match status" value="1"/>
</dbReference>
<accession>A0ABY8F942</accession>
<dbReference type="Proteomes" id="UP001209803">
    <property type="component" value="Chromosome"/>
</dbReference>
<feature type="compositionally biased region" description="Basic and acidic residues" evidence="2">
    <location>
        <begin position="119"/>
        <end position="134"/>
    </location>
</feature>
<feature type="domain" description="Calcineurin-like phosphoesterase" evidence="3">
    <location>
        <begin position="1"/>
        <end position="189"/>
    </location>
</feature>
<gene>
    <name evidence="4" type="ORF">K1718_11835</name>
</gene>
<sequence>MKIAVVSDIHGNVLALEAVLADIKKETPDCVVNLGDCLAGPLWPEETAVILRETAWPTVRGNHDRFILDDPVEKMGPTDRFAAERLTTPSLDWLRTTSSTIRMTDEVLLVHGTPEDDDRYLTEKNEGPKGHQPDEKTLLAELNGEQAQVVCTGHSHIPRIISLQSSGQTLLNPGTVGFPSFDSQHPRYLAGEVGDRRAQYALMTRNAKGWTFQQKYLAYDSDTAAREAEKNGRSGWAQAFQQGYFGPLS</sequence>
<dbReference type="CDD" id="cd00838">
    <property type="entry name" value="MPP_superfamily"/>
    <property type="match status" value="1"/>
</dbReference>
<dbReference type="RefSeq" id="WP_265684542.1">
    <property type="nucleotide sequence ID" value="NZ_CP120863.1"/>
</dbReference>
<proteinExistence type="inferred from homology"/>
<evidence type="ECO:0000313" key="4">
    <source>
        <dbReference type="EMBL" id="WFE92020.1"/>
    </source>
</evidence>
<dbReference type="PANTHER" id="PTHR42850">
    <property type="entry name" value="METALLOPHOSPHOESTERASE"/>
    <property type="match status" value="1"/>
</dbReference>
<dbReference type="InterPro" id="IPR024654">
    <property type="entry name" value="Calcineurin-like_PHP_lpxH"/>
</dbReference>
<protein>
    <submittedName>
        <fullName evidence="4">Metallophosphoesterase family protein</fullName>
    </submittedName>
</protein>
<feature type="region of interest" description="Disordered" evidence="2">
    <location>
        <begin position="114"/>
        <end position="134"/>
    </location>
</feature>
<evidence type="ECO:0000256" key="1">
    <source>
        <dbReference type="ARBA" id="ARBA00008950"/>
    </source>
</evidence>
<evidence type="ECO:0000259" key="3">
    <source>
        <dbReference type="Pfam" id="PF12850"/>
    </source>
</evidence>
<dbReference type="PIRSF" id="PIRSF000883">
    <property type="entry name" value="Pesterase_MJ0912"/>
    <property type="match status" value="1"/>
</dbReference>
<comment type="similarity">
    <text evidence="1">Belongs to the metallophosphoesterase superfamily. YfcE family.</text>
</comment>
<dbReference type="InterPro" id="IPR011152">
    <property type="entry name" value="Pesterase_MJ0912"/>
</dbReference>
<evidence type="ECO:0000313" key="5">
    <source>
        <dbReference type="Proteomes" id="UP001209803"/>
    </source>
</evidence>
<reference evidence="4 5" key="1">
    <citation type="submission" date="2023-03" db="EMBL/GenBank/DDBJ databases">
        <title>Roseibium porphyridii sp. nov. and Roseibium rhodosorbium sp. nov. isolated from marine algae, Porphyridium cruentum and Rhodosorus marinus, respectively.</title>
        <authorList>
            <person name="Lee M.W."/>
            <person name="Choi B.J."/>
            <person name="Lee J.K."/>
            <person name="Choi D.G."/>
            <person name="Baek J.H."/>
            <person name="Bayburt H."/>
            <person name="Kim J.M."/>
            <person name="Han D.M."/>
            <person name="Kim K.H."/>
            <person name="Jeon C.O."/>
        </authorList>
    </citation>
    <scope>NUCLEOTIDE SEQUENCE [LARGE SCALE GENOMIC DNA]</scope>
    <source>
        <strain evidence="4 5">KMA01</strain>
    </source>
</reference>
<organism evidence="4 5">
    <name type="scientific">Roseibium porphyridii</name>
    <dbReference type="NCBI Taxonomy" id="2866279"/>
    <lineage>
        <taxon>Bacteria</taxon>
        <taxon>Pseudomonadati</taxon>
        <taxon>Pseudomonadota</taxon>
        <taxon>Alphaproteobacteria</taxon>
        <taxon>Hyphomicrobiales</taxon>
        <taxon>Stappiaceae</taxon>
        <taxon>Roseibium</taxon>
    </lineage>
</organism>
<dbReference type="InterPro" id="IPR029052">
    <property type="entry name" value="Metallo-depent_PP-like"/>
</dbReference>
<dbReference type="PANTHER" id="PTHR42850:SF2">
    <property type="entry name" value="BLL5683 PROTEIN"/>
    <property type="match status" value="1"/>
</dbReference>
<evidence type="ECO:0000256" key="2">
    <source>
        <dbReference type="SAM" id="MobiDB-lite"/>
    </source>
</evidence>
<keyword evidence="5" id="KW-1185">Reference proteome</keyword>
<dbReference type="Pfam" id="PF12850">
    <property type="entry name" value="Metallophos_2"/>
    <property type="match status" value="1"/>
</dbReference>
<dbReference type="Gene3D" id="3.60.21.10">
    <property type="match status" value="1"/>
</dbReference>
<name>A0ABY8F942_9HYPH</name>
<dbReference type="EMBL" id="CP120863">
    <property type="protein sequence ID" value="WFE92020.1"/>
    <property type="molecule type" value="Genomic_DNA"/>
</dbReference>